<proteinExistence type="predicted"/>
<comment type="caution">
    <text evidence="1">The sequence shown here is derived from an EMBL/GenBank/DDBJ whole genome shotgun (WGS) entry which is preliminary data.</text>
</comment>
<dbReference type="Proteomes" id="UP000284562">
    <property type="component" value="Unassembled WGS sequence"/>
</dbReference>
<sequence>MFYDSISRNGMDKKRVYTFKENMDEYSFLENIPEFILANRSHYKIFAHTMFKFLNDDERKNVVSKFNKKS</sequence>
<name>A0AA92V4P0_9BACT</name>
<organism evidence="1 2">
    <name type="scientific">Segatella copri</name>
    <dbReference type="NCBI Taxonomy" id="165179"/>
    <lineage>
        <taxon>Bacteria</taxon>
        <taxon>Pseudomonadati</taxon>
        <taxon>Bacteroidota</taxon>
        <taxon>Bacteroidia</taxon>
        <taxon>Bacteroidales</taxon>
        <taxon>Prevotellaceae</taxon>
        <taxon>Segatella</taxon>
    </lineage>
</organism>
<gene>
    <name evidence="1" type="ORF">DW064_09740</name>
</gene>
<evidence type="ECO:0000313" key="1">
    <source>
        <dbReference type="EMBL" id="RHK47907.1"/>
    </source>
</evidence>
<dbReference type="AlphaFoldDB" id="A0AA92V4P0"/>
<protein>
    <submittedName>
        <fullName evidence="1">Uncharacterized protein</fullName>
    </submittedName>
</protein>
<reference evidence="1 2" key="1">
    <citation type="submission" date="2018-08" db="EMBL/GenBank/DDBJ databases">
        <title>A genome reference for cultivated species of the human gut microbiota.</title>
        <authorList>
            <person name="Zou Y."/>
            <person name="Xue W."/>
            <person name="Luo G."/>
        </authorList>
    </citation>
    <scope>NUCLEOTIDE SEQUENCE [LARGE SCALE GENOMIC DNA]</scope>
    <source>
        <strain evidence="1 2">AF43-2</strain>
    </source>
</reference>
<dbReference type="EMBL" id="QRNN01000038">
    <property type="protein sequence ID" value="RHK47907.1"/>
    <property type="molecule type" value="Genomic_DNA"/>
</dbReference>
<accession>A0AA92V4P0</accession>
<evidence type="ECO:0000313" key="2">
    <source>
        <dbReference type="Proteomes" id="UP000284562"/>
    </source>
</evidence>